<dbReference type="GO" id="GO:0004575">
    <property type="term" value="F:sucrose alpha-glucosidase activity"/>
    <property type="evidence" value="ECO:0007669"/>
    <property type="project" value="TreeGrafter"/>
</dbReference>
<keyword evidence="3 4" id="KW-0326">Glycosidase</keyword>
<organism evidence="8 9">
    <name type="scientific">Apibacter muscae</name>
    <dbReference type="NCBI Taxonomy" id="2509004"/>
    <lineage>
        <taxon>Bacteria</taxon>
        <taxon>Pseudomonadati</taxon>
        <taxon>Bacteroidota</taxon>
        <taxon>Flavobacteriia</taxon>
        <taxon>Flavobacteriales</taxon>
        <taxon>Weeksellaceae</taxon>
        <taxon>Apibacter</taxon>
    </lineage>
</organism>
<dbReference type="SUPFAM" id="SSF75005">
    <property type="entry name" value="Arabinanase/levansucrase/invertase"/>
    <property type="match status" value="1"/>
</dbReference>
<comment type="caution">
    <text evidence="8">The sequence shown here is derived from an EMBL/GenBank/DDBJ whole genome shotgun (WGS) entry which is preliminary data.</text>
</comment>
<dbReference type="Pfam" id="PF16352">
    <property type="entry name" value="DUF4980"/>
    <property type="match status" value="1"/>
</dbReference>
<dbReference type="GO" id="GO:0005737">
    <property type="term" value="C:cytoplasm"/>
    <property type="evidence" value="ECO:0007669"/>
    <property type="project" value="TreeGrafter"/>
</dbReference>
<name>A0A563DJE7_9FLAO</name>
<dbReference type="OrthoDB" id="9759709at2"/>
<keyword evidence="9" id="KW-1185">Reference proteome</keyword>
<gene>
    <name evidence="8" type="ORF">ETU09_02010</name>
</gene>
<dbReference type="AlphaFoldDB" id="A0A563DJE7"/>
<dbReference type="InterPro" id="IPR032313">
    <property type="entry name" value="DUF4980"/>
</dbReference>
<dbReference type="Pfam" id="PF08244">
    <property type="entry name" value="Glyco_hydro_32C"/>
    <property type="match status" value="1"/>
</dbReference>
<dbReference type="GO" id="GO:0005987">
    <property type="term" value="P:sucrose catabolic process"/>
    <property type="evidence" value="ECO:0007669"/>
    <property type="project" value="TreeGrafter"/>
</dbReference>
<dbReference type="EMBL" id="SELH01000013">
    <property type="protein sequence ID" value="TWP29934.1"/>
    <property type="molecule type" value="Genomic_DNA"/>
</dbReference>
<evidence type="ECO:0000256" key="1">
    <source>
        <dbReference type="ARBA" id="ARBA00009902"/>
    </source>
</evidence>
<evidence type="ECO:0000259" key="7">
    <source>
        <dbReference type="Pfam" id="PF16352"/>
    </source>
</evidence>
<dbReference type="InterPro" id="IPR001362">
    <property type="entry name" value="Glyco_hydro_32"/>
</dbReference>
<sequence>MGNIPKSDYMVDKRLSIKSDKKYIMLPIEDKAPEVKVFLEIDGIKQIPHSNIRLAQNKIDYWVPLNIEGYKGKDINLLLPIFKRNGIGYSKINTSNTFNFKYDEPFRPLYHYSPFFGWTNDPNGMVYKDGEYHLFYQYNPYGSVWGNMTWGHAVSKDLINWEHKTPGILPDSEGTIFSGSAVIDKFNTAGFGKDAMVAIYTNDGDRQTQNLAYSLDNGKTFIKYKGNPVLTDPNIVDFRDPKVFWDNDSKQWIMSLATTQTITFYGSKNLKNWEKLSEFGEGIGAHGGVWECPDLFPLTYNGKTKWVLLVSINPGGPNSGSATQYFIGDFDGKKFTPDPLPYPLWIDNWRDNYAGVTWNNEPNGKTIFIGWMSNWDYANQVPSVNFKNAMTLPRELKLVNNGKHLVLANPPIETVKELRKETKTYENVSVNDTYTIKNLLSGNEGAYEIEMDIKPEKSNEFSFILSNNNNQQVSFIFDLTKEELSLDRTQSGDTDFAINFSSVIHSPIVKRNMYKIRLLVDKASIELFLNDGETAVTSLIFPKESYNNLTFKSLDKQPIQFNNINIYKLGL</sequence>
<feature type="domain" description="Glycosyl hydrolase family 32 N-terminal" evidence="5">
    <location>
        <begin position="111"/>
        <end position="407"/>
    </location>
</feature>
<dbReference type="InterPro" id="IPR023296">
    <property type="entry name" value="Glyco_hydro_beta-prop_sf"/>
</dbReference>
<dbReference type="PANTHER" id="PTHR42800:SF1">
    <property type="entry name" value="EXOINULINASE INUD (AFU_ORTHOLOGUE AFUA_5G00480)"/>
    <property type="match status" value="1"/>
</dbReference>
<evidence type="ECO:0000313" key="9">
    <source>
        <dbReference type="Proteomes" id="UP000319499"/>
    </source>
</evidence>
<feature type="domain" description="DUF4980" evidence="7">
    <location>
        <begin position="16"/>
        <end position="110"/>
    </location>
</feature>
<proteinExistence type="inferred from homology"/>
<keyword evidence="2 4" id="KW-0378">Hydrolase</keyword>
<dbReference type="InterPro" id="IPR013148">
    <property type="entry name" value="Glyco_hydro_32_N"/>
</dbReference>
<dbReference type="CDD" id="cd18622">
    <property type="entry name" value="GH32_Inu-like"/>
    <property type="match status" value="1"/>
</dbReference>
<dbReference type="SUPFAM" id="SSF49899">
    <property type="entry name" value="Concanavalin A-like lectins/glucanases"/>
    <property type="match status" value="1"/>
</dbReference>
<protein>
    <submittedName>
        <fullName evidence="8">DUF4980 domain-containing protein</fullName>
    </submittedName>
</protein>
<comment type="similarity">
    <text evidence="1 4">Belongs to the glycosyl hydrolase 32 family.</text>
</comment>
<dbReference type="Proteomes" id="UP000319499">
    <property type="component" value="Unassembled WGS sequence"/>
</dbReference>
<dbReference type="PANTHER" id="PTHR42800">
    <property type="entry name" value="EXOINULINASE INUD (AFU_ORTHOLOGUE AFUA_5G00480)"/>
    <property type="match status" value="1"/>
</dbReference>
<accession>A0A563DJE7</accession>
<dbReference type="Gene3D" id="2.60.120.560">
    <property type="entry name" value="Exo-inulinase, domain 1"/>
    <property type="match status" value="1"/>
</dbReference>
<evidence type="ECO:0000313" key="8">
    <source>
        <dbReference type="EMBL" id="TWP29934.1"/>
    </source>
</evidence>
<evidence type="ECO:0000259" key="6">
    <source>
        <dbReference type="Pfam" id="PF08244"/>
    </source>
</evidence>
<dbReference type="InterPro" id="IPR013320">
    <property type="entry name" value="ConA-like_dom_sf"/>
</dbReference>
<evidence type="ECO:0000259" key="5">
    <source>
        <dbReference type="Pfam" id="PF00251"/>
    </source>
</evidence>
<evidence type="ECO:0000256" key="3">
    <source>
        <dbReference type="ARBA" id="ARBA00023295"/>
    </source>
</evidence>
<evidence type="ECO:0000256" key="2">
    <source>
        <dbReference type="ARBA" id="ARBA00022801"/>
    </source>
</evidence>
<evidence type="ECO:0000256" key="4">
    <source>
        <dbReference type="RuleBase" id="RU362110"/>
    </source>
</evidence>
<dbReference type="SMART" id="SM00640">
    <property type="entry name" value="Glyco_32"/>
    <property type="match status" value="1"/>
</dbReference>
<reference evidence="8 9" key="1">
    <citation type="submission" date="2019-02" db="EMBL/GenBank/DDBJ databases">
        <title>Apibacter muscae sp. nov.: a novel member of the house fly microbiota.</title>
        <authorList>
            <person name="Park R."/>
        </authorList>
    </citation>
    <scope>NUCLEOTIDE SEQUENCE [LARGE SCALE GENOMIC DNA]</scope>
    <source>
        <strain evidence="8 9">AL1</strain>
    </source>
</reference>
<dbReference type="InterPro" id="IPR013189">
    <property type="entry name" value="Glyco_hydro_32_C"/>
</dbReference>
<dbReference type="Gene3D" id="2.115.10.20">
    <property type="entry name" value="Glycosyl hydrolase domain, family 43"/>
    <property type="match status" value="1"/>
</dbReference>
<dbReference type="Pfam" id="PF00251">
    <property type="entry name" value="Glyco_hydro_32N"/>
    <property type="match status" value="1"/>
</dbReference>
<feature type="domain" description="Glycosyl hydrolase family 32 C-terminal" evidence="6">
    <location>
        <begin position="415"/>
        <end position="567"/>
    </location>
</feature>